<dbReference type="EMBL" id="JTLV02000001">
    <property type="protein sequence ID" value="PQM32023.1"/>
    <property type="molecule type" value="Genomic_DNA"/>
</dbReference>
<comment type="caution">
    <text evidence="1">The sequence shown here is derived from an EMBL/GenBank/DDBJ whole genome shotgun (WGS) entry which is preliminary data.</text>
</comment>
<dbReference type="RefSeq" id="WP_040093969.1">
    <property type="nucleotide sequence ID" value="NZ_CM020866.1"/>
</dbReference>
<reference evidence="1 2" key="1">
    <citation type="journal article" date="2015" name="MBio">
        <title>Genome sequence of the Drosophila melanogaster male-killing Spiroplasma strain MSRO endosymbiont.</title>
        <authorList>
            <person name="Paredes J.C."/>
            <person name="Herren J.K."/>
            <person name="Schupfer F."/>
            <person name="Marin R."/>
            <person name="Claverol S."/>
            <person name="Kuo C.H."/>
            <person name="Lemaitre B."/>
            <person name="Beven L."/>
        </authorList>
    </citation>
    <scope>NUCLEOTIDE SEQUENCE [LARGE SCALE GENOMIC DNA]</scope>
    <source>
        <strain evidence="1 2">MSRO</strain>
    </source>
</reference>
<evidence type="ECO:0000313" key="1">
    <source>
        <dbReference type="EMBL" id="PQM32023.1"/>
    </source>
</evidence>
<proteinExistence type="predicted"/>
<protein>
    <submittedName>
        <fullName evidence="1">Uncharacterized protein</fullName>
    </submittedName>
</protein>
<keyword evidence="2" id="KW-1185">Reference proteome</keyword>
<name>A0A2P6FEZ0_9MOLU</name>
<accession>A0A2P6FEZ0</accession>
<dbReference type="OrthoDB" id="390324at2"/>
<dbReference type="AlphaFoldDB" id="A0A2P6FEZ0"/>
<dbReference type="Proteomes" id="UP000031565">
    <property type="component" value="Unassembled WGS sequence"/>
</dbReference>
<evidence type="ECO:0000313" key="2">
    <source>
        <dbReference type="Proteomes" id="UP000031565"/>
    </source>
</evidence>
<organism evidence="1 2">
    <name type="scientific">Spiroplasma poulsonii</name>
    <dbReference type="NCBI Taxonomy" id="2138"/>
    <lineage>
        <taxon>Bacteria</taxon>
        <taxon>Bacillati</taxon>
        <taxon>Mycoplasmatota</taxon>
        <taxon>Mollicutes</taxon>
        <taxon>Entomoplasmatales</taxon>
        <taxon>Spiroplasmataceae</taxon>
        <taxon>Spiroplasma</taxon>
    </lineage>
</organism>
<sequence>MTNVLNLKEVETIKKNITNLDGDNERLNVSLLVEASVFSNILKLLTSVNSLGPLPTVIPTSFNESDPHWKQWNEFVNSLQLSSEFSKLLREDYKESTFSGETKIITGLTITYQGKYLDILNALLPNVINFNNFLQQEKDINNSDNKLLLLGKYLFAKPKNINNDGFLSVNSKIKNKAIKKDDEFLKFNTNLESLFHNILEGWQNKNGEWSSADEPLLLETLGSSKDVASGKVKYNKPWEQSENESKISYAMT</sequence>
<gene>
    <name evidence="1" type="ORF">SMSRO_SF018970</name>
</gene>